<evidence type="ECO:0000256" key="3">
    <source>
        <dbReference type="ARBA" id="ARBA00023277"/>
    </source>
</evidence>
<feature type="active site" description="For ring-opening step" evidence="4">
    <location>
        <position position="134"/>
    </location>
</feature>
<organism evidence="6 7">
    <name type="scientific">Kroppenstedtia pulmonis</name>
    <dbReference type="NCBI Taxonomy" id="1380685"/>
    <lineage>
        <taxon>Bacteria</taxon>
        <taxon>Bacillati</taxon>
        <taxon>Bacillota</taxon>
        <taxon>Bacilli</taxon>
        <taxon>Bacillales</taxon>
        <taxon>Thermoactinomycetaceae</taxon>
        <taxon>Kroppenstedtia</taxon>
    </lineage>
</organism>
<gene>
    <name evidence="4 6" type="primary">nagB</name>
    <name evidence="6" type="ORF">GXN76_10855</name>
</gene>
<dbReference type="Pfam" id="PF01182">
    <property type="entry name" value="Glucosamine_iso"/>
    <property type="match status" value="1"/>
</dbReference>
<protein>
    <recommendedName>
        <fullName evidence="4">Glucosamine-6-phosphate deaminase</fullName>
        <ecNumber evidence="4">3.5.99.6</ecNumber>
    </recommendedName>
    <alternativeName>
        <fullName evidence="4">GlcN6P deaminase</fullName>
        <shortName evidence="4">GNPDA</shortName>
    </alternativeName>
    <alternativeName>
        <fullName evidence="4">Glucosamine-6-phosphate isomerase</fullName>
    </alternativeName>
</protein>
<comment type="pathway">
    <text evidence="4">Amino-sugar metabolism; N-acetylneuraminate degradation; D-fructose 6-phosphate from N-acetylneuraminate: step 5/5.</text>
</comment>
<accession>A0A7D3XJK8</accession>
<evidence type="ECO:0000256" key="2">
    <source>
        <dbReference type="ARBA" id="ARBA00022801"/>
    </source>
</evidence>
<comment type="function">
    <text evidence="4">Catalyzes the reversible isomerization-deamination of glucosamine 6-phosphate (GlcN6P) to form fructose 6-phosphate (Fru6P) and ammonium ion.</text>
</comment>
<keyword evidence="7" id="KW-1185">Reference proteome</keyword>
<dbReference type="GO" id="GO:0019262">
    <property type="term" value="P:N-acetylneuraminate catabolic process"/>
    <property type="evidence" value="ECO:0007669"/>
    <property type="project" value="UniProtKB-UniRule"/>
</dbReference>
<evidence type="ECO:0000256" key="1">
    <source>
        <dbReference type="ARBA" id="ARBA00000644"/>
    </source>
</evidence>
<feature type="active site" description="Proton acceptor; for ring-opening step" evidence="4">
    <location>
        <position position="136"/>
    </location>
</feature>
<dbReference type="EC" id="3.5.99.6" evidence="4"/>
<proteinExistence type="inferred from homology"/>
<feature type="active site" description="For ring-opening step" evidence="4">
    <location>
        <position position="141"/>
    </location>
</feature>
<dbReference type="UniPathway" id="UPA00629">
    <property type="reaction ID" value="UER00684"/>
</dbReference>
<dbReference type="PANTHER" id="PTHR11280">
    <property type="entry name" value="GLUCOSAMINE-6-PHOSPHATE ISOMERASE"/>
    <property type="match status" value="1"/>
</dbReference>
<dbReference type="EMBL" id="CP048104">
    <property type="protein sequence ID" value="QKG84919.1"/>
    <property type="molecule type" value="Genomic_DNA"/>
</dbReference>
<dbReference type="InterPro" id="IPR018321">
    <property type="entry name" value="Glucosamine6P_isomerase_CS"/>
</dbReference>
<evidence type="ECO:0000313" key="6">
    <source>
        <dbReference type="EMBL" id="QKG84919.1"/>
    </source>
</evidence>
<dbReference type="GO" id="GO:0004342">
    <property type="term" value="F:glucosamine-6-phosphate deaminase activity"/>
    <property type="evidence" value="ECO:0007669"/>
    <property type="project" value="UniProtKB-UniRule"/>
</dbReference>
<evidence type="ECO:0000313" key="7">
    <source>
        <dbReference type="Proteomes" id="UP000503088"/>
    </source>
</evidence>
<dbReference type="PROSITE" id="PS01161">
    <property type="entry name" value="GLC_GALNAC_ISOMERASE"/>
    <property type="match status" value="1"/>
</dbReference>
<dbReference type="SUPFAM" id="SSF100950">
    <property type="entry name" value="NagB/RpiA/CoA transferase-like"/>
    <property type="match status" value="1"/>
</dbReference>
<comment type="caution">
    <text evidence="4">Lacks conserved residue(s) required for the propagation of feature annotation.</text>
</comment>
<dbReference type="Gene3D" id="3.40.50.1360">
    <property type="match status" value="1"/>
</dbReference>
<dbReference type="InterPro" id="IPR037171">
    <property type="entry name" value="NagB/RpiA_transferase-like"/>
</dbReference>
<feature type="active site" description="Proton acceptor; for enolization step" evidence="4">
    <location>
        <position position="67"/>
    </location>
</feature>
<dbReference type="PANTHER" id="PTHR11280:SF5">
    <property type="entry name" value="GLUCOSAMINE-6-PHOSPHATE ISOMERASE"/>
    <property type="match status" value="1"/>
</dbReference>
<feature type="domain" description="Glucosamine/galactosamine-6-phosphate isomerase" evidence="5">
    <location>
        <begin position="11"/>
        <end position="224"/>
    </location>
</feature>
<dbReference type="InterPro" id="IPR004547">
    <property type="entry name" value="Glucosamine6P_isomerase"/>
</dbReference>
<dbReference type="KEGG" id="kpul:GXN76_10855"/>
<dbReference type="GO" id="GO:0006043">
    <property type="term" value="P:glucosamine catabolic process"/>
    <property type="evidence" value="ECO:0007669"/>
    <property type="project" value="TreeGrafter"/>
</dbReference>
<dbReference type="CDD" id="cd01399">
    <property type="entry name" value="GlcN6P_deaminase"/>
    <property type="match status" value="1"/>
</dbReference>
<dbReference type="GO" id="GO:0005737">
    <property type="term" value="C:cytoplasm"/>
    <property type="evidence" value="ECO:0007669"/>
    <property type="project" value="TreeGrafter"/>
</dbReference>
<dbReference type="NCBIfam" id="TIGR00502">
    <property type="entry name" value="nagB"/>
    <property type="match status" value="1"/>
</dbReference>
<evidence type="ECO:0000259" key="5">
    <source>
        <dbReference type="Pfam" id="PF01182"/>
    </source>
</evidence>
<sequence length="246" mass="27452">MKIVKTRDYDEMCDLAAQRIIKQVKSKSNSVLGLATGSTPLGVYQRLVSDYRQGDLSYDRVQTFNLDEYVGLSPDHPNSYCYYMRENLFSHLDLQPANTHLPKGEVGEEVCRQYEEKITKAGGIDLQILGLGLNGHIGFNEPGTSFSSRTHVVELDDSTRIANQRFFNSLDEVPTHAVTMGIATIMESREILLLVQGEKKADTLQRLLEGEITESLPGSVLRRHPRVTLIADEGALSKVETSHLNS</sequence>
<dbReference type="Proteomes" id="UP000503088">
    <property type="component" value="Chromosome"/>
</dbReference>
<evidence type="ECO:0000256" key="4">
    <source>
        <dbReference type="HAMAP-Rule" id="MF_01241"/>
    </source>
</evidence>
<keyword evidence="3 4" id="KW-0119">Carbohydrate metabolism</keyword>
<dbReference type="GO" id="GO:0005975">
    <property type="term" value="P:carbohydrate metabolic process"/>
    <property type="evidence" value="ECO:0007669"/>
    <property type="project" value="InterPro"/>
</dbReference>
<dbReference type="HAMAP" id="MF_01241">
    <property type="entry name" value="GlcN6P_deamin"/>
    <property type="match status" value="1"/>
</dbReference>
<name>A0A7D3XJK8_9BACL</name>
<comment type="catalytic activity">
    <reaction evidence="1 4">
        <text>alpha-D-glucosamine 6-phosphate + H2O = beta-D-fructose 6-phosphate + NH4(+)</text>
        <dbReference type="Rhea" id="RHEA:12172"/>
        <dbReference type="ChEBI" id="CHEBI:15377"/>
        <dbReference type="ChEBI" id="CHEBI:28938"/>
        <dbReference type="ChEBI" id="CHEBI:57634"/>
        <dbReference type="ChEBI" id="CHEBI:75989"/>
        <dbReference type="EC" id="3.5.99.6"/>
    </reaction>
</comment>
<reference evidence="6 7" key="1">
    <citation type="submission" date="2020-01" db="EMBL/GenBank/DDBJ databases">
        <authorList>
            <person name="Gulvik C.A."/>
            <person name="Batra D.G."/>
        </authorList>
    </citation>
    <scope>NUCLEOTIDE SEQUENCE [LARGE SCALE GENOMIC DNA]</scope>
    <source>
        <strain evidence="6 7">W9323</strain>
    </source>
</reference>
<dbReference type="RefSeq" id="WP_173223077.1">
    <property type="nucleotide sequence ID" value="NZ_CP048104.1"/>
</dbReference>
<dbReference type="AlphaFoldDB" id="A0A7D3XJK8"/>
<keyword evidence="2 4" id="KW-0378">Hydrolase</keyword>
<dbReference type="FunFam" id="3.40.50.1360:FF:000003">
    <property type="entry name" value="Glucosamine-6-phosphate deaminase"/>
    <property type="match status" value="1"/>
</dbReference>
<dbReference type="InterPro" id="IPR006148">
    <property type="entry name" value="Glc/Gal-6P_isomerase"/>
</dbReference>
<dbReference type="GO" id="GO:0042802">
    <property type="term" value="F:identical protein binding"/>
    <property type="evidence" value="ECO:0007669"/>
    <property type="project" value="TreeGrafter"/>
</dbReference>
<dbReference type="GO" id="GO:0006046">
    <property type="term" value="P:N-acetylglucosamine catabolic process"/>
    <property type="evidence" value="ECO:0007669"/>
    <property type="project" value="UniProtKB-UniRule"/>
</dbReference>
<comment type="similarity">
    <text evidence="4">Belongs to the glucosamine/galactosamine-6-phosphate isomerase family. NagB subfamily.</text>
</comment>